<gene>
    <name evidence="7" type="primary">WDR66</name>
    <name evidence="7" type="ORF">TR97766</name>
</gene>
<dbReference type="InterPro" id="IPR036322">
    <property type="entry name" value="WD40_repeat_dom_sf"/>
</dbReference>
<keyword evidence="3" id="KW-0677">Repeat</keyword>
<evidence type="ECO:0000256" key="5">
    <source>
        <dbReference type="ARBA" id="ARBA00040994"/>
    </source>
</evidence>
<evidence type="ECO:0000256" key="6">
    <source>
        <dbReference type="SAM" id="MobiDB-lite"/>
    </source>
</evidence>
<dbReference type="PANTHER" id="PTHR13720">
    <property type="entry name" value="WD-40 REPEAT PROTEIN"/>
    <property type="match status" value="1"/>
</dbReference>
<dbReference type="Pfam" id="PF00400">
    <property type="entry name" value="WD40"/>
    <property type="match status" value="1"/>
</dbReference>
<keyword evidence="2" id="KW-0853">WD repeat</keyword>
<feature type="region of interest" description="Disordered" evidence="6">
    <location>
        <begin position="19"/>
        <end position="46"/>
    </location>
</feature>
<dbReference type="Gene3D" id="2.130.10.10">
    <property type="entry name" value="YVTN repeat-like/Quinoprotein amine dehydrogenase"/>
    <property type="match status" value="2"/>
</dbReference>
<evidence type="ECO:0000256" key="4">
    <source>
        <dbReference type="ARBA" id="ARBA00023273"/>
    </source>
</evidence>
<organism evidence="7">
    <name type="scientific">Schistocephalus solidus</name>
    <name type="common">Tapeworm</name>
    <dbReference type="NCBI Taxonomy" id="70667"/>
    <lineage>
        <taxon>Eukaryota</taxon>
        <taxon>Metazoa</taxon>
        <taxon>Spiralia</taxon>
        <taxon>Lophotrochozoa</taxon>
        <taxon>Platyhelminthes</taxon>
        <taxon>Cestoda</taxon>
        <taxon>Eucestoda</taxon>
        <taxon>Diphyllobothriidea</taxon>
        <taxon>Diphyllobothriidae</taxon>
        <taxon>Schistocephalus</taxon>
    </lineage>
</organism>
<dbReference type="AlphaFoldDB" id="A0A0X3PMJ8"/>
<name>A0A0X3PMJ8_SCHSO</name>
<protein>
    <recommendedName>
        <fullName evidence="5">Cilia- and flagella-associated protein 251</fullName>
    </recommendedName>
</protein>
<evidence type="ECO:0000256" key="2">
    <source>
        <dbReference type="ARBA" id="ARBA00022574"/>
    </source>
</evidence>
<proteinExistence type="predicted"/>
<accession>A0A0X3PMJ8</accession>
<evidence type="ECO:0000256" key="3">
    <source>
        <dbReference type="ARBA" id="ARBA00022737"/>
    </source>
</evidence>
<sequence length="1142" mass="128192">SSLALFAFEISMTVEESEEDISNANNARDDVTPGKSVQNVDAVNKTESAEQLRPLVTTSTVHEGDPHSVTKTTLRVVMDREERNLKSSEVYPRDTETYFDQTINETEDFSALNDDSHKPETSMPASAGGRPDTNVSNRAMEEAKGQAEPREVLKPVRVLGFNQNVPVINLSSGRNIKLFYTSAHLGVIYDVEKNEQVLMRGHVNTIRSTCCSKDKRWLVTGDSGPDSAVILWDAKTVQPVRTMLDTHPNGVVGVALTPDARYLATLSSDIDNQVFAIWDWTTGSDEPLCHTDLSPDFGLQTKIAFKEDDYFHVMTNSETQVIFYDWNLDGPMQSYAPPLNNETFKQNVGKFSNSTYLPFTTTALTGTSRGILIVWQTSHRPKKVRLYDPFAEAYYTALRPFTQESCYKSAVKLVPMHKTAITFLGITSCVSTGVSIVTGDAEGRIRFSDPNFLLLYWYNEARFGEIMSVTFADRGLIDGKRISLFGKYGLNQFANTKYPEDATIPREKFVVEDFVVSTSHAVLASIGVEGKIVKLIQREEYSIVNAVATHPKLDLVTVAGYCGMVKTWNYKSILPVKTRIFEKGTEFESCAYDPTGQFLAVGCTSGRVMMLDGIDLNDTMRRPIDFAKGVVTQLAFSQDSEYFAYVDSEMSTTLLKRISPEQGDIWRYVGRYRAHSRPIVDVMFHTSANYGYPRLLTLGEDRMIVEYDIPNSKDGNLELRTRTRVEQRAVPRCFASMGRYYKEDFICIANSESKLKLINVVTLMCRKTVLAPLQCPHYRRILALPENETENTPPSSPLRNCLKYNNHHCLIFLTNERLGLVLLPLDGDPYKTVNVIAHPSCERGSGYATGLAVSRDGRIAFTTGGPDNSIHMWKIDRDVLIAQASLYSDDMVPFYNMLTPELLNDLKDYFYLALLRQQGISSMDTRITAEKIPITEIPFVMRAIGFFPTDEQIELMMNEVKFSAFYETGHYTDSIDLDTFIKLYINHRDRYGTILDDIAQAFWAIKAAKRPCTPLCPHRNICPDVQGKDEPVIDRNHLLTVIQTLGEPIRHDELVDDLAVLLGLASEAGHVEDPHALDDLSVSDEIERRLPLCFTPRSFAEQLLAMELCKDLPVALDAAREIAVPPVTAIKNVQTANCMSGQ</sequence>
<feature type="non-terminal residue" evidence="7">
    <location>
        <position position="1"/>
    </location>
</feature>
<keyword evidence="4" id="KW-0966">Cell projection</keyword>
<evidence type="ECO:0000256" key="1">
    <source>
        <dbReference type="ARBA" id="ARBA00004138"/>
    </source>
</evidence>
<dbReference type="SUPFAM" id="SSF50978">
    <property type="entry name" value="WD40 repeat-like"/>
    <property type="match status" value="1"/>
</dbReference>
<dbReference type="InterPro" id="IPR001680">
    <property type="entry name" value="WD40_rpt"/>
</dbReference>
<comment type="subcellular location">
    <subcellularLocation>
        <location evidence="1">Cell projection</location>
        <location evidence="1">Cilium</location>
    </subcellularLocation>
</comment>
<reference evidence="7" key="1">
    <citation type="submission" date="2016-01" db="EMBL/GenBank/DDBJ databases">
        <title>Reference transcriptome for the parasite Schistocephalus solidus: insights into the molecular evolution of parasitism.</title>
        <authorList>
            <person name="Hebert F.O."/>
            <person name="Grambauer S."/>
            <person name="Barber I."/>
            <person name="Landry C.R."/>
            <person name="Aubin-Horth N."/>
        </authorList>
    </citation>
    <scope>NUCLEOTIDE SEQUENCE</scope>
</reference>
<dbReference type="PANTHER" id="PTHR13720:SF13">
    <property type="entry name" value="CILIA- AND FLAGELLA-ASSOCIATED PROTEIN 251"/>
    <property type="match status" value="1"/>
</dbReference>
<dbReference type="SMART" id="SM00320">
    <property type="entry name" value="WD40"/>
    <property type="match status" value="7"/>
</dbReference>
<dbReference type="InterPro" id="IPR015943">
    <property type="entry name" value="WD40/YVTN_repeat-like_dom_sf"/>
</dbReference>
<feature type="region of interest" description="Disordered" evidence="6">
    <location>
        <begin position="109"/>
        <end position="134"/>
    </location>
</feature>
<dbReference type="EMBL" id="GEEE01013663">
    <property type="protein sequence ID" value="JAP49562.1"/>
    <property type="molecule type" value="Transcribed_RNA"/>
</dbReference>
<dbReference type="InterPro" id="IPR050630">
    <property type="entry name" value="WD_repeat_EMAP"/>
</dbReference>
<evidence type="ECO:0000313" key="7">
    <source>
        <dbReference type="EMBL" id="JAP49562.1"/>
    </source>
</evidence>
<dbReference type="GO" id="GO:0031514">
    <property type="term" value="C:motile cilium"/>
    <property type="evidence" value="ECO:0007669"/>
    <property type="project" value="TreeGrafter"/>
</dbReference>